<gene>
    <name evidence="1" type="ORF">OB959_23030</name>
</gene>
<dbReference type="Proteomes" id="UP001168216">
    <property type="component" value="Unassembled WGS sequence"/>
</dbReference>
<sequence>MSDAIKIASQAPKLIEGMLADMFAARADDNRVCMGSVYSGPQHIQIQLVATSRPDALLDDDSGDDEDTEACELSQQRSSLYIHWLTYRAEYLAVDVAPELLALGAIRAIYWLALGQGSTALATEIGDWWKECAPLHGLGEVIR</sequence>
<organism evidence="1 2">
    <name type="scientific">Aeromonas bestiarum</name>
    <dbReference type="NCBI Taxonomy" id="105751"/>
    <lineage>
        <taxon>Bacteria</taxon>
        <taxon>Pseudomonadati</taxon>
        <taxon>Pseudomonadota</taxon>
        <taxon>Gammaproteobacteria</taxon>
        <taxon>Aeromonadales</taxon>
        <taxon>Aeromonadaceae</taxon>
        <taxon>Aeromonas</taxon>
    </lineage>
</organism>
<dbReference type="EMBL" id="JAOPLV010000019">
    <property type="protein sequence ID" value="MDM5142626.1"/>
    <property type="molecule type" value="Genomic_DNA"/>
</dbReference>
<evidence type="ECO:0000313" key="1">
    <source>
        <dbReference type="EMBL" id="MDM5142626.1"/>
    </source>
</evidence>
<reference evidence="1" key="1">
    <citation type="submission" date="2023-08" db="EMBL/GenBank/DDBJ databases">
        <title>WGS of Aeromonas isolates.</title>
        <authorList>
            <person name="Lee H."/>
        </authorList>
    </citation>
    <scope>NUCLEOTIDE SEQUENCE</scope>
    <source>
        <strain evidence="1">SL22</strain>
    </source>
</reference>
<evidence type="ECO:0000313" key="2">
    <source>
        <dbReference type="Proteomes" id="UP001168216"/>
    </source>
</evidence>
<comment type="caution">
    <text evidence="1">The sequence shown here is derived from an EMBL/GenBank/DDBJ whole genome shotgun (WGS) entry which is preliminary data.</text>
</comment>
<dbReference type="RefSeq" id="WP_290023178.1">
    <property type="nucleotide sequence ID" value="NZ_JAOPLV010000019.1"/>
</dbReference>
<proteinExistence type="predicted"/>
<dbReference type="AlphaFoldDB" id="A0AAW7I8U1"/>
<protein>
    <submittedName>
        <fullName evidence="1">Uncharacterized protein</fullName>
    </submittedName>
</protein>
<accession>A0AAW7I8U1</accession>
<name>A0AAW7I8U1_9GAMM</name>